<keyword evidence="3" id="KW-1185">Reference proteome</keyword>
<sequence length="95" mass="11086">MRVLLAREERERGGQRDRGLRRGGSTPKQRKATCFFPPNTTDLRGGRTLEGQSVSRCLHLSERASNCALRPWNTKKRNKKFMFDKQVCRVIPRER</sequence>
<comment type="caution">
    <text evidence="2">The sequence shown here is derived from an EMBL/GenBank/DDBJ whole genome shotgun (WGS) entry which is preliminary data.</text>
</comment>
<reference evidence="2 3" key="1">
    <citation type="journal article" date="2019" name="Sci. Rep.">
        <title>Orb-weaving spider Araneus ventricosus genome elucidates the spidroin gene catalogue.</title>
        <authorList>
            <person name="Kono N."/>
            <person name="Nakamura H."/>
            <person name="Ohtoshi R."/>
            <person name="Moran D.A.P."/>
            <person name="Shinohara A."/>
            <person name="Yoshida Y."/>
            <person name="Fujiwara M."/>
            <person name="Mori M."/>
            <person name="Tomita M."/>
            <person name="Arakawa K."/>
        </authorList>
    </citation>
    <scope>NUCLEOTIDE SEQUENCE [LARGE SCALE GENOMIC DNA]</scope>
</reference>
<evidence type="ECO:0000313" key="2">
    <source>
        <dbReference type="EMBL" id="GBN66461.1"/>
    </source>
</evidence>
<feature type="region of interest" description="Disordered" evidence="1">
    <location>
        <begin position="1"/>
        <end position="47"/>
    </location>
</feature>
<gene>
    <name evidence="2" type="ORF">AVEN_251073_1</name>
</gene>
<dbReference type="Proteomes" id="UP000499080">
    <property type="component" value="Unassembled WGS sequence"/>
</dbReference>
<organism evidence="2 3">
    <name type="scientific">Araneus ventricosus</name>
    <name type="common">Orbweaver spider</name>
    <name type="synonym">Epeira ventricosa</name>
    <dbReference type="NCBI Taxonomy" id="182803"/>
    <lineage>
        <taxon>Eukaryota</taxon>
        <taxon>Metazoa</taxon>
        <taxon>Ecdysozoa</taxon>
        <taxon>Arthropoda</taxon>
        <taxon>Chelicerata</taxon>
        <taxon>Arachnida</taxon>
        <taxon>Araneae</taxon>
        <taxon>Araneomorphae</taxon>
        <taxon>Entelegynae</taxon>
        <taxon>Araneoidea</taxon>
        <taxon>Araneidae</taxon>
        <taxon>Araneus</taxon>
    </lineage>
</organism>
<evidence type="ECO:0000256" key="1">
    <source>
        <dbReference type="SAM" id="MobiDB-lite"/>
    </source>
</evidence>
<feature type="compositionally biased region" description="Basic and acidic residues" evidence="1">
    <location>
        <begin position="1"/>
        <end position="20"/>
    </location>
</feature>
<dbReference type="EMBL" id="BGPR01014729">
    <property type="protein sequence ID" value="GBN66461.1"/>
    <property type="molecule type" value="Genomic_DNA"/>
</dbReference>
<accession>A0A4Y2QT14</accession>
<evidence type="ECO:0000313" key="3">
    <source>
        <dbReference type="Proteomes" id="UP000499080"/>
    </source>
</evidence>
<proteinExistence type="predicted"/>
<dbReference type="AlphaFoldDB" id="A0A4Y2QT14"/>
<protein>
    <submittedName>
        <fullName evidence="2">Uncharacterized protein</fullName>
    </submittedName>
</protein>
<name>A0A4Y2QT14_ARAVE</name>